<dbReference type="PROSITE" id="PS50118">
    <property type="entry name" value="HMG_BOX_2"/>
    <property type="match status" value="1"/>
</dbReference>
<name>A0AAD5YNR6_9APHY</name>
<dbReference type="InterPro" id="IPR036910">
    <property type="entry name" value="HMG_box_dom_sf"/>
</dbReference>
<dbReference type="SMART" id="SM00398">
    <property type="entry name" value="HMG"/>
    <property type="match status" value="1"/>
</dbReference>
<feature type="compositionally biased region" description="Basic and acidic residues" evidence="4">
    <location>
        <begin position="61"/>
        <end position="84"/>
    </location>
</feature>
<feature type="compositionally biased region" description="Low complexity" evidence="4">
    <location>
        <begin position="253"/>
        <end position="276"/>
    </location>
</feature>
<keyword evidence="1 3" id="KW-0238">DNA-binding</keyword>
<evidence type="ECO:0000256" key="2">
    <source>
        <dbReference type="ARBA" id="ARBA00023163"/>
    </source>
</evidence>
<feature type="compositionally biased region" description="Low complexity" evidence="4">
    <location>
        <begin position="228"/>
        <end position="237"/>
    </location>
</feature>
<dbReference type="InterPro" id="IPR009071">
    <property type="entry name" value="HMG_box_dom"/>
</dbReference>
<feature type="region of interest" description="Disordered" evidence="4">
    <location>
        <begin position="32"/>
        <end position="84"/>
    </location>
</feature>
<dbReference type="Proteomes" id="UP001212997">
    <property type="component" value="Unassembled WGS sequence"/>
</dbReference>
<dbReference type="InterPro" id="IPR050140">
    <property type="entry name" value="SRY-related_HMG-box_TF-like"/>
</dbReference>
<dbReference type="GO" id="GO:0001228">
    <property type="term" value="F:DNA-binding transcription activator activity, RNA polymerase II-specific"/>
    <property type="evidence" value="ECO:0007669"/>
    <property type="project" value="TreeGrafter"/>
</dbReference>
<dbReference type="SUPFAM" id="SSF47095">
    <property type="entry name" value="HMG-box"/>
    <property type="match status" value="1"/>
</dbReference>
<feature type="DNA-binding region" description="HMG box" evidence="3">
    <location>
        <begin position="84"/>
        <end position="153"/>
    </location>
</feature>
<feature type="compositionally biased region" description="Basic residues" evidence="4">
    <location>
        <begin position="238"/>
        <end position="252"/>
    </location>
</feature>
<feature type="domain" description="HMG box" evidence="5">
    <location>
        <begin position="84"/>
        <end position="153"/>
    </location>
</feature>
<organism evidence="6 7">
    <name type="scientific">Meripilus lineatus</name>
    <dbReference type="NCBI Taxonomy" id="2056292"/>
    <lineage>
        <taxon>Eukaryota</taxon>
        <taxon>Fungi</taxon>
        <taxon>Dikarya</taxon>
        <taxon>Basidiomycota</taxon>
        <taxon>Agaricomycotina</taxon>
        <taxon>Agaricomycetes</taxon>
        <taxon>Polyporales</taxon>
        <taxon>Meripilaceae</taxon>
        <taxon>Meripilus</taxon>
    </lineage>
</organism>
<proteinExistence type="predicted"/>
<gene>
    <name evidence="6" type="ORF">NLI96_g608</name>
</gene>
<dbReference type="Gene3D" id="1.10.30.10">
    <property type="entry name" value="High mobility group box domain"/>
    <property type="match status" value="1"/>
</dbReference>
<keyword evidence="7" id="KW-1185">Reference proteome</keyword>
<evidence type="ECO:0000313" key="7">
    <source>
        <dbReference type="Proteomes" id="UP001212997"/>
    </source>
</evidence>
<keyword evidence="2" id="KW-0804">Transcription</keyword>
<accession>A0AAD5YNR6</accession>
<dbReference type="Pfam" id="PF00505">
    <property type="entry name" value="HMG_box"/>
    <property type="match status" value="1"/>
</dbReference>
<dbReference type="EMBL" id="JANAWD010000010">
    <property type="protein sequence ID" value="KAJ3491572.1"/>
    <property type="molecule type" value="Genomic_DNA"/>
</dbReference>
<comment type="caution">
    <text evidence="6">The sequence shown here is derived from an EMBL/GenBank/DDBJ whole genome shotgun (WGS) entry which is preliminary data.</text>
</comment>
<evidence type="ECO:0000259" key="5">
    <source>
        <dbReference type="PROSITE" id="PS50118"/>
    </source>
</evidence>
<dbReference type="CDD" id="cd01389">
    <property type="entry name" value="HMG-box_ROX1-like"/>
    <property type="match status" value="1"/>
</dbReference>
<dbReference type="GO" id="GO:0005634">
    <property type="term" value="C:nucleus"/>
    <property type="evidence" value="ECO:0007669"/>
    <property type="project" value="UniProtKB-UniRule"/>
</dbReference>
<feature type="compositionally biased region" description="Pro residues" evidence="4">
    <location>
        <begin position="277"/>
        <end position="302"/>
    </location>
</feature>
<dbReference type="PANTHER" id="PTHR10270">
    <property type="entry name" value="SOX TRANSCRIPTION FACTOR"/>
    <property type="match status" value="1"/>
</dbReference>
<feature type="region of interest" description="Disordered" evidence="4">
    <location>
        <begin position="223"/>
        <end position="306"/>
    </location>
</feature>
<evidence type="ECO:0000256" key="4">
    <source>
        <dbReference type="SAM" id="MobiDB-lite"/>
    </source>
</evidence>
<dbReference type="PANTHER" id="PTHR10270:SF161">
    <property type="entry name" value="SEX-DETERMINING REGION Y PROTEIN"/>
    <property type="match status" value="1"/>
</dbReference>
<evidence type="ECO:0000256" key="1">
    <source>
        <dbReference type="ARBA" id="ARBA00023125"/>
    </source>
</evidence>
<sequence>MPAVRSKKRSSPAYEQELTWITVDAQPQSIAFAPNVTPGTFNDPPVPVSPPEGGMLFPAAAKDDSDSSDDSRSGHNKKKPDDYIPRPPNAFILFRSAFIKNRHVRAKVETSHSTLSKIIGITWGRLPHAERQIWYMRAKVALIEHTKKYPNYQFRPGQDRVYTEGIKRQVREKRKGDSKRCHHIADLLVEGYKGEELSDIMEEFDKTHIPEIITRFEAPITARSFRRSSSTPASGTKASKKKGGRKSTKKGRASSSEPASTKTTQSSKSSRLSQSPTPSPVCSPAPSPPLSPSPSPSPPPSPAYTECPSPVFVQENVVPEVWCESPSPAPTIVAPTPITPPFVADNQPLYQTFTFATPPAAPLQPCDPVYNCSQESFFDEYIPADPAPLTIDTSYFTPLTAASSPVSSMPGTPLPYPIVASSDPVMTMDYSGMSPLVDSQQYQFVDYNNYSTGMVQPEVVAAPEYYSTAKTDYSPYYEQPGFAPVNPSYSQYYMSPIPTYGM</sequence>
<reference evidence="6" key="1">
    <citation type="submission" date="2022-07" db="EMBL/GenBank/DDBJ databases">
        <title>Genome Sequence of Physisporinus lineatus.</title>
        <authorList>
            <person name="Buettner E."/>
        </authorList>
    </citation>
    <scope>NUCLEOTIDE SEQUENCE</scope>
    <source>
        <strain evidence="6">VT162</strain>
    </source>
</reference>
<dbReference type="GO" id="GO:0030154">
    <property type="term" value="P:cell differentiation"/>
    <property type="evidence" value="ECO:0007669"/>
    <property type="project" value="TreeGrafter"/>
</dbReference>
<keyword evidence="3" id="KW-0539">Nucleus</keyword>
<evidence type="ECO:0000313" key="6">
    <source>
        <dbReference type="EMBL" id="KAJ3491572.1"/>
    </source>
</evidence>
<dbReference type="AlphaFoldDB" id="A0AAD5YNR6"/>
<evidence type="ECO:0000256" key="3">
    <source>
        <dbReference type="PROSITE-ProRule" id="PRU00267"/>
    </source>
</evidence>
<protein>
    <recommendedName>
        <fullName evidence="5">HMG box domain-containing protein</fullName>
    </recommendedName>
</protein>
<dbReference type="GO" id="GO:0000978">
    <property type="term" value="F:RNA polymerase II cis-regulatory region sequence-specific DNA binding"/>
    <property type="evidence" value="ECO:0007669"/>
    <property type="project" value="TreeGrafter"/>
</dbReference>